<keyword evidence="7 15" id="KW-0507">mRNA processing</keyword>
<dbReference type="GO" id="GO:0004525">
    <property type="term" value="F:ribonuclease III activity"/>
    <property type="evidence" value="ECO:0007669"/>
    <property type="project" value="UniProtKB-UniRule"/>
</dbReference>
<feature type="binding site" evidence="15">
    <location>
        <position position="136"/>
    </location>
    <ligand>
        <name>Mg(2+)</name>
        <dbReference type="ChEBI" id="CHEBI:18420"/>
    </ligand>
</feature>
<keyword evidence="5 15" id="KW-0963">Cytoplasm</keyword>
<dbReference type="HAMAP" id="MF_00104">
    <property type="entry name" value="RNase_III"/>
    <property type="match status" value="1"/>
</dbReference>
<dbReference type="PROSITE" id="PS50137">
    <property type="entry name" value="DS_RBD"/>
    <property type="match status" value="1"/>
</dbReference>
<evidence type="ECO:0000256" key="4">
    <source>
        <dbReference type="ARBA" id="ARBA00011738"/>
    </source>
</evidence>
<dbReference type="GO" id="GO:0010468">
    <property type="term" value="P:regulation of gene expression"/>
    <property type="evidence" value="ECO:0007669"/>
    <property type="project" value="TreeGrafter"/>
</dbReference>
<dbReference type="Pfam" id="PF00035">
    <property type="entry name" value="dsrm"/>
    <property type="match status" value="1"/>
</dbReference>
<comment type="similarity">
    <text evidence="3">Belongs to the ribonuclease III family.</text>
</comment>
<feature type="active site" evidence="15">
    <location>
        <position position="64"/>
    </location>
</feature>
<keyword evidence="12 15" id="KW-0378">Hydrolase</keyword>
<feature type="binding site" evidence="15">
    <location>
        <position position="133"/>
    </location>
    <ligand>
        <name>Mg(2+)</name>
        <dbReference type="ChEBI" id="CHEBI:18420"/>
    </ligand>
</feature>
<dbReference type="PROSITE" id="PS50142">
    <property type="entry name" value="RNASE_3_2"/>
    <property type="match status" value="1"/>
</dbReference>
<evidence type="ECO:0000256" key="13">
    <source>
        <dbReference type="ARBA" id="ARBA00022842"/>
    </source>
</evidence>
<dbReference type="GO" id="GO:0046872">
    <property type="term" value="F:metal ion binding"/>
    <property type="evidence" value="ECO:0007669"/>
    <property type="project" value="UniProtKB-KW"/>
</dbReference>
<keyword evidence="8 15" id="KW-0819">tRNA processing</keyword>
<dbReference type="GO" id="GO:0019843">
    <property type="term" value="F:rRNA binding"/>
    <property type="evidence" value="ECO:0007669"/>
    <property type="project" value="UniProtKB-KW"/>
</dbReference>
<dbReference type="InterPro" id="IPR036389">
    <property type="entry name" value="RNase_III_sf"/>
</dbReference>
<keyword evidence="14 15" id="KW-0694">RNA-binding</keyword>
<name>A0AAU7JR66_9MICO</name>
<accession>A0AAU7JR66</accession>
<evidence type="ECO:0000256" key="6">
    <source>
        <dbReference type="ARBA" id="ARBA00022552"/>
    </source>
</evidence>
<evidence type="ECO:0000256" key="9">
    <source>
        <dbReference type="ARBA" id="ARBA00022722"/>
    </source>
</evidence>
<evidence type="ECO:0000313" key="18">
    <source>
        <dbReference type="EMBL" id="XBO42665.1"/>
    </source>
</evidence>
<comment type="cofactor">
    <cofactor evidence="15">
        <name>Mg(2+)</name>
        <dbReference type="ChEBI" id="CHEBI:18420"/>
    </cofactor>
</comment>
<dbReference type="SMART" id="SM00358">
    <property type="entry name" value="DSRM"/>
    <property type="match status" value="1"/>
</dbReference>
<evidence type="ECO:0000259" key="17">
    <source>
        <dbReference type="PROSITE" id="PS50142"/>
    </source>
</evidence>
<gene>
    <name evidence="15 18" type="primary">rnc</name>
    <name evidence="18" type="ORF">ABEG17_13950</name>
</gene>
<keyword evidence="6 15" id="KW-0698">rRNA processing</keyword>
<comment type="catalytic activity">
    <reaction evidence="1 15">
        <text>Endonucleolytic cleavage to 5'-phosphomonoester.</text>
        <dbReference type="EC" id="3.1.26.3"/>
    </reaction>
</comment>
<dbReference type="Gene3D" id="1.10.1520.10">
    <property type="entry name" value="Ribonuclease III domain"/>
    <property type="match status" value="1"/>
</dbReference>
<dbReference type="PANTHER" id="PTHR11207">
    <property type="entry name" value="RIBONUCLEASE III"/>
    <property type="match status" value="1"/>
</dbReference>
<keyword evidence="9 15" id="KW-0540">Nuclease</keyword>
<feature type="domain" description="DRBM" evidence="16">
    <location>
        <begin position="174"/>
        <end position="242"/>
    </location>
</feature>
<dbReference type="InterPro" id="IPR000999">
    <property type="entry name" value="RNase_III_dom"/>
</dbReference>
<feature type="active site" evidence="15">
    <location>
        <position position="136"/>
    </location>
</feature>
<proteinExistence type="inferred from homology"/>
<dbReference type="PANTHER" id="PTHR11207:SF0">
    <property type="entry name" value="RIBONUCLEASE 3"/>
    <property type="match status" value="1"/>
</dbReference>
<dbReference type="GO" id="GO:0042802">
    <property type="term" value="F:identical protein binding"/>
    <property type="evidence" value="ECO:0007669"/>
    <property type="project" value="UniProtKB-ARBA"/>
</dbReference>
<dbReference type="InterPro" id="IPR011907">
    <property type="entry name" value="RNase_III"/>
</dbReference>
<evidence type="ECO:0000256" key="7">
    <source>
        <dbReference type="ARBA" id="ARBA00022664"/>
    </source>
</evidence>
<evidence type="ECO:0000256" key="15">
    <source>
        <dbReference type="HAMAP-Rule" id="MF_00104"/>
    </source>
</evidence>
<dbReference type="SUPFAM" id="SSF54768">
    <property type="entry name" value="dsRNA-binding domain-like"/>
    <property type="match status" value="1"/>
</dbReference>
<evidence type="ECO:0000256" key="2">
    <source>
        <dbReference type="ARBA" id="ARBA00004496"/>
    </source>
</evidence>
<evidence type="ECO:0000256" key="12">
    <source>
        <dbReference type="ARBA" id="ARBA00022801"/>
    </source>
</evidence>
<evidence type="ECO:0000256" key="3">
    <source>
        <dbReference type="ARBA" id="ARBA00010183"/>
    </source>
</evidence>
<keyword evidence="15" id="KW-0699">rRNA-binding</keyword>
<dbReference type="EC" id="3.1.26.3" evidence="15"/>
<dbReference type="CDD" id="cd00593">
    <property type="entry name" value="RIBOc"/>
    <property type="match status" value="1"/>
</dbReference>
<dbReference type="PROSITE" id="PS00517">
    <property type="entry name" value="RNASE_3_1"/>
    <property type="match status" value="1"/>
</dbReference>
<dbReference type="EMBL" id="CP157483">
    <property type="protein sequence ID" value="XBO42665.1"/>
    <property type="molecule type" value="Genomic_DNA"/>
</dbReference>
<keyword evidence="13 15" id="KW-0460">Magnesium</keyword>
<dbReference type="Pfam" id="PF14622">
    <property type="entry name" value="Ribonucleas_3_3"/>
    <property type="match status" value="1"/>
</dbReference>
<dbReference type="FunFam" id="3.30.160.20:FF:000003">
    <property type="entry name" value="Ribonuclease 3"/>
    <property type="match status" value="1"/>
</dbReference>
<comment type="subcellular location">
    <subcellularLocation>
        <location evidence="2 15">Cytoplasm</location>
    </subcellularLocation>
</comment>
<dbReference type="GO" id="GO:0005737">
    <property type="term" value="C:cytoplasm"/>
    <property type="evidence" value="ECO:0007669"/>
    <property type="project" value="UniProtKB-SubCell"/>
</dbReference>
<sequence>MSSTPSPVGDSEKQRPVDEFLQHLTGVVEAPIDEPLLLRALTHRSYAYENGGLPNNERLEFLGDSVLGLVVTDTLYTTHPDLPEGQLAKLRAAVVNMRALADVARTLGLGDHVRLGRGEETTGGRDKASILADTMEAVIGTVYLSAGMDAAATLVHHLLDPLMAASATLGAGLDWKTSLQELSAATSLGVPEYRVEEEGPDHEKTFTAQAVVASEVLGAGTGRSKKEAEQKAAELAWRALSARAAEAAEAADAVAGSPS</sequence>
<feature type="binding site" evidence="15">
    <location>
        <position position="60"/>
    </location>
    <ligand>
        <name>Mg(2+)</name>
        <dbReference type="ChEBI" id="CHEBI:18420"/>
    </ligand>
</feature>
<dbReference type="FunFam" id="1.10.1520.10:FF:000001">
    <property type="entry name" value="Ribonuclease 3"/>
    <property type="match status" value="1"/>
</dbReference>
<evidence type="ECO:0000256" key="10">
    <source>
        <dbReference type="ARBA" id="ARBA00022723"/>
    </source>
</evidence>
<protein>
    <recommendedName>
        <fullName evidence="15">Ribonuclease 3</fullName>
        <ecNumber evidence="15">3.1.26.3</ecNumber>
    </recommendedName>
    <alternativeName>
        <fullName evidence="15">Ribonuclease III</fullName>
        <shortName evidence="15">RNase III</shortName>
    </alternativeName>
</protein>
<dbReference type="CDD" id="cd10845">
    <property type="entry name" value="DSRM_RNAse_III_family"/>
    <property type="match status" value="1"/>
</dbReference>
<feature type="domain" description="RNase III" evidence="17">
    <location>
        <begin position="17"/>
        <end position="147"/>
    </location>
</feature>
<comment type="subunit">
    <text evidence="4 15">Homodimer.</text>
</comment>
<evidence type="ECO:0000256" key="1">
    <source>
        <dbReference type="ARBA" id="ARBA00000109"/>
    </source>
</evidence>
<dbReference type="NCBIfam" id="TIGR02191">
    <property type="entry name" value="RNaseIII"/>
    <property type="match status" value="1"/>
</dbReference>
<dbReference type="GO" id="GO:0006397">
    <property type="term" value="P:mRNA processing"/>
    <property type="evidence" value="ECO:0007669"/>
    <property type="project" value="UniProtKB-UniRule"/>
</dbReference>
<dbReference type="GO" id="GO:0006364">
    <property type="term" value="P:rRNA processing"/>
    <property type="evidence" value="ECO:0007669"/>
    <property type="project" value="UniProtKB-UniRule"/>
</dbReference>
<dbReference type="GO" id="GO:0003725">
    <property type="term" value="F:double-stranded RNA binding"/>
    <property type="evidence" value="ECO:0007669"/>
    <property type="project" value="TreeGrafter"/>
</dbReference>
<dbReference type="SMART" id="SM00535">
    <property type="entry name" value="RIBOc"/>
    <property type="match status" value="1"/>
</dbReference>
<evidence type="ECO:0000256" key="14">
    <source>
        <dbReference type="ARBA" id="ARBA00022884"/>
    </source>
</evidence>
<comment type="function">
    <text evidence="15">Digests double-stranded RNA. Involved in the processing of primary rRNA transcript to yield the immediate precursors to the large and small rRNAs (23S and 16S). Processes some mRNAs, and tRNAs when they are encoded in the rRNA operon. Processes pre-crRNA and tracrRNA of type II CRISPR loci if present in the organism.</text>
</comment>
<evidence type="ECO:0000256" key="11">
    <source>
        <dbReference type="ARBA" id="ARBA00022759"/>
    </source>
</evidence>
<evidence type="ECO:0000256" key="8">
    <source>
        <dbReference type="ARBA" id="ARBA00022694"/>
    </source>
</evidence>
<dbReference type="InterPro" id="IPR014720">
    <property type="entry name" value="dsRBD_dom"/>
</dbReference>
<keyword evidence="10 15" id="KW-0479">Metal-binding</keyword>
<dbReference type="AlphaFoldDB" id="A0AAU7JR66"/>
<keyword evidence="11 15" id="KW-0255">Endonuclease</keyword>
<organism evidence="18">
    <name type="scientific">Pedococcus sp. KACC 23699</name>
    <dbReference type="NCBI Taxonomy" id="3149228"/>
    <lineage>
        <taxon>Bacteria</taxon>
        <taxon>Bacillati</taxon>
        <taxon>Actinomycetota</taxon>
        <taxon>Actinomycetes</taxon>
        <taxon>Micrococcales</taxon>
        <taxon>Intrasporangiaceae</taxon>
        <taxon>Pedococcus</taxon>
    </lineage>
</organism>
<evidence type="ECO:0000259" key="16">
    <source>
        <dbReference type="PROSITE" id="PS50137"/>
    </source>
</evidence>
<reference evidence="18" key="1">
    <citation type="submission" date="2024-05" db="EMBL/GenBank/DDBJ databases">
        <authorList>
            <person name="Kim S."/>
            <person name="Heo J."/>
            <person name="Choi H."/>
            <person name="Choi Y."/>
            <person name="Kwon S.-W."/>
            <person name="Kim Y."/>
        </authorList>
    </citation>
    <scope>NUCLEOTIDE SEQUENCE</scope>
    <source>
        <strain evidence="18">KACC 23699</strain>
    </source>
</reference>
<dbReference type="SUPFAM" id="SSF69065">
    <property type="entry name" value="RNase III domain-like"/>
    <property type="match status" value="1"/>
</dbReference>
<dbReference type="GO" id="GO:0008033">
    <property type="term" value="P:tRNA processing"/>
    <property type="evidence" value="ECO:0007669"/>
    <property type="project" value="UniProtKB-KW"/>
</dbReference>
<evidence type="ECO:0000256" key="5">
    <source>
        <dbReference type="ARBA" id="ARBA00022490"/>
    </source>
</evidence>
<dbReference type="Gene3D" id="3.30.160.20">
    <property type="match status" value="1"/>
</dbReference>